<sequence length="333" mass="37429">MLVSLRVSESVSRRRASRLAAVSAPTESDYHDQWPASYNLSNRTRLCIYFLVMSDWLSRGKYINRILSTNIDPGARVNVYLVLGPYANLSISEGRCKKWQLFQVLAAYGLTGALHLVLMLMVSSDVIMLVIRQEPYHESHIIVYALHLKDIRIGVYLMVLYFAQLALQGYVTPNAVMHITISTWMTYISLVALVAVKRNLMSLGAPVVKRVMMDGGLSLMLLFCTYFDRRFKNRASATSIAMVCYSLARHAAQAHVIFGWPNTITSVAVSYPYHASIFNAECTQSCLVLIIMNMETLDYADCQSGSEEDRTLAQLEFERRAQIALAAETTQPA</sequence>
<feature type="transmembrane region" description="Helical" evidence="1">
    <location>
        <begin position="101"/>
        <end position="121"/>
    </location>
</feature>
<organism evidence="2 3">
    <name type="scientific">Gymnopilus dilepis</name>
    <dbReference type="NCBI Taxonomy" id="231916"/>
    <lineage>
        <taxon>Eukaryota</taxon>
        <taxon>Fungi</taxon>
        <taxon>Dikarya</taxon>
        <taxon>Basidiomycota</taxon>
        <taxon>Agaricomycotina</taxon>
        <taxon>Agaricomycetes</taxon>
        <taxon>Agaricomycetidae</taxon>
        <taxon>Agaricales</taxon>
        <taxon>Agaricineae</taxon>
        <taxon>Hymenogastraceae</taxon>
        <taxon>Gymnopilus</taxon>
    </lineage>
</organism>
<comment type="caution">
    <text evidence="2">The sequence shown here is derived from an EMBL/GenBank/DDBJ whole genome shotgun (WGS) entry which is preliminary data.</text>
</comment>
<keyword evidence="1" id="KW-1133">Transmembrane helix</keyword>
<name>A0A409WNU3_9AGAR</name>
<dbReference type="InParanoid" id="A0A409WNU3"/>
<dbReference type="EMBL" id="NHYE01004966">
    <property type="protein sequence ID" value="PPQ80177.1"/>
    <property type="molecule type" value="Genomic_DNA"/>
</dbReference>
<feature type="transmembrane region" description="Helical" evidence="1">
    <location>
        <begin position="207"/>
        <end position="227"/>
    </location>
</feature>
<feature type="transmembrane region" description="Helical" evidence="1">
    <location>
        <begin position="141"/>
        <end position="163"/>
    </location>
</feature>
<accession>A0A409WNU3</accession>
<proteinExistence type="predicted"/>
<evidence type="ECO:0000313" key="3">
    <source>
        <dbReference type="Proteomes" id="UP000284706"/>
    </source>
</evidence>
<protein>
    <submittedName>
        <fullName evidence="2">Uncharacterized protein</fullName>
    </submittedName>
</protein>
<feature type="transmembrane region" description="Helical" evidence="1">
    <location>
        <begin position="175"/>
        <end position="195"/>
    </location>
</feature>
<gene>
    <name evidence="2" type="ORF">CVT26_008414</name>
</gene>
<keyword evidence="3" id="KW-1185">Reference proteome</keyword>
<keyword evidence="1" id="KW-0812">Transmembrane</keyword>
<dbReference type="AlphaFoldDB" id="A0A409WNU3"/>
<evidence type="ECO:0000313" key="2">
    <source>
        <dbReference type="EMBL" id="PPQ80177.1"/>
    </source>
</evidence>
<keyword evidence="1" id="KW-0472">Membrane</keyword>
<dbReference type="Proteomes" id="UP000284706">
    <property type="component" value="Unassembled WGS sequence"/>
</dbReference>
<evidence type="ECO:0000256" key="1">
    <source>
        <dbReference type="SAM" id="Phobius"/>
    </source>
</evidence>
<reference evidence="2 3" key="1">
    <citation type="journal article" date="2018" name="Evol. Lett.">
        <title>Horizontal gene cluster transfer increased hallucinogenic mushroom diversity.</title>
        <authorList>
            <person name="Reynolds H.T."/>
            <person name="Vijayakumar V."/>
            <person name="Gluck-Thaler E."/>
            <person name="Korotkin H.B."/>
            <person name="Matheny P.B."/>
            <person name="Slot J.C."/>
        </authorList>
    </citation>
    <scope>NUCLEOTIDE SEQUENCE [LARGE SCALE GENOMIC DNA]</scope>
    <source>
        <strain evidence="2 3">SRW20</strain>
    </source>
</reference>